<dbReference type="Gene3D" id="3.10.620.30">
    <property type="match status" value="1"/>
</dbReference>
<evidence type="ECO:0000313" key="3">
    <source>
        <dbReference type="Proteomes" id="UP000324800"/>
    </source>
</evidence>
<evidence type="ECO:0000313" key="2">
    <source>
        <dbReference type="EMBL" id="KAA6372922.1"/>
    </source>
</evidence>
<gene>
    <name evidence="2" type="ORF">EZS28_031551</name>
</gene>
<feature type="region of interest" description="Disordered" evidence="1">
    <location>
        <begin position="73"/>
        <end position="100"/>
    </location>
</feature>
<protein>
    <submittedName>
        <fullName evidence="2">Uncharacterized protein</fullName>
    </submittedName>
</protein>
<feature type="non-terminal residue" evidence="2">
    <location>
        <position position="1"/>
    </location>
</feature>
<dbReference type="AlphaFoldDB" id="A0A5J4US87"/>
<comment type="caution">
    <text evidence="2">The sequence shown here is derived from an EMBL/GenBank/DDBJ whole genome shotgun (WGS) entry which is preliminary data.</text>
</comment>
<dbReference type="OrthoDB" id="409136at2759"/>
<proteinExistence type="predicted"/>
<feature type="compositionally biased region" description="Basic and acidic residues" evidence="1">
    <location>
        <begin position="73"/>
        <end position="82"/>
    </location>
</feature>
<reference evidence="2 3" key="1">
    <citation type="submission" date="2019-03" db="EMBL/GenBank/DDBJ databases">
        <title>Single cell metagenomics reveals metabolic interactions within the superorganism composed of flagellate Streblomastix strix and complex community of Bacteroidetes bacteria on its surface.</title>
        <authorList>
            <person name="Treitli S.C."/>
            <person name="Kolisko M."/>
            <person name="Husnik F."/>
            <person name="Keeling P."/>
            <person name="Hampl V."/>
        </authorList>
    </citation>
    <scope>NUCLEOTIDE SEQUENCE [LARGE SCALE GENOMIC DNA]</scope>
    <source>
        <strain evidence="2">ST1C</strain>
    </source>
</reference>
<feature type="region of interest" description="Disordered" evidence="1">
    <location>
        <begin position="152"/>
        <end position="172"/>
    </location>
</feature>
<sequence>FIHFDPCEGLGDNPILYEKGWKKNVNKVIAIGGSPLSSECLIFDVTPRYTENNSIILLGSDQPMIMREGVKQQIEMRSKQDIKEEESQDKNNQDPQQNYPVITRSSFQWLEQELLRINSGTLVRIPQDARANIFLRRQEDINSMEQSVVERVMPQNNQLGTSEEQRGRQSGY</sequence>
<dbReference type="Proteomes" id="UP000324800">
    <property type="component" value="Unassembled WGS sequence"/>
</dbReference>
<organism evidence="2 3">
    <name type="scientific">Streblomastix strix</name>
    <dbReference type="NCBI Taxonomy" id="222440"/>
    <lineage>
        <taxon>Eukaryota</taxon>
        <taxon>Metamonada</taxon>
        <taxon>Preaxostyla</taxon>
        <taxon>Oxymonadida</taxon>
        <taxon>Streblomastigidae</taxon>
        <taxon>Streblomastix</taxon>
    </lineage>
</organism>
<feature type="compositionally biased region" description="Basic and acidic residues" evidence="1">
    <location>
        <begin position="163"/>
        <end position="172"/>
    </location>
</feature>
<dbReference type="InterPro" id="IPR038765">
    <property type="entry name" value="Papain-like_cys_pep_sf"/>
</dbReference>
<dbReference type="EMBL" id="SNRW01013171">
    <property type="protein sequence ID" value="KAA6372922.1"/>
    <property type="molecule type" value="Genomic_DNA"/>
</dbReference>
<name>A0A5J4US87_9EUKA</name>
<accession>A0A5J4US87</accession>
<dbReference type="SUPFAM" id="SSF54001">
    <property type="entry name" value="Cysteine proteinases"/>
    <property type="match status" value="1"/>
</dbReference>
<evidence type="ECO:0000256" key="1">
    <source>
        <dbReference type="SAM" id="MobiDB-lite"/>
    </source>
</evidence>